<evidence type="ECO:0000256" key="4">
    <source>
        <dbReference type="ARBA" id="ARBA00022989"/>
    </source>
</evidence>
<dbReference type="EMBL" id="SLWB01000001">
    <property type="protein sequence ID" value="TCN73285.1"/>
    <property type="molecule type" value="Genomic_DNA"/>
</dbReference>
<evidence type="ECO:0000256" key="2">
    <source>
        <dbReference type="ARBA" id="ARBA00022475"/>
    </source>
</evidence>
<feature type="transmembrane region" description="Helical" evidence="6">
    <location>
        <begin position="128"/>
        <end position="146"/>
    </location>
</feature>
<dbReference type="PANTHER" id="PTHR30213:SF0">
    <property type="entry name" value="UPF0761 MEMBRANE PROTEIN YIHY"/>
    <property type="match status" value="1"/>
</dbReference>
<proteinExistence type="predicted"/>
<dbReference type="InterPro" id="IPR017039">
    <property type="entry name" value="Virul_fac_BrkB"/>
</dbReference>
<reference evidence="7 8" key="1">
    <citation type="submission" date="2019-03" db="EMBL/GenBank/DDBJ databases">
        <title>Genomic Encyclopedia of Archaeal and Bacterial Type Strains, Phase II (KMG-II): from individual species to whole genera.</title>
        <authorList>
            <person name="Goeker M."/>
        </authorList>
    </citation>
    <scope>NUCLEOTIDE SEQUENCE [LARGE SCALE GENOMIC DNA]</scope>
    <source>
        <strain evidence="7 8">RL-C</strain>
    </source>
</reference>
<keyword evidence="2" id="KW-1003">Cell membrane</keyword>
<accession>A0A4R2F1Q5</accession>
<comment type="subcellular location">
    <subcellularLocation>
        <location evidence="1">Cell membrane</location>
        <topology evidence="1">Multi-pass membrane protein</topology>
    </subcellularLocation>
</comment>
<dbReference type="NCBIfam" id="TIGR00765">
    <property type="entry name" value="yihY_not_rbn"/>
    <property type="match status" value="1"/>
</dbReference>
<feature type="transmembrane region" description="Helical" evidence="6">
    <location>
        <begin position="175"/>
        <end position="196"/>
    </location>
</feature>
<keyword evidence="3 6" id="KW-0812">Transmembrane</keyword>
<evidence type="ECO:0000256" key="1">
    <source>
        <dbReference type="ARBA" id="ARBA00004651"/>
    </source>
</evidence>
<dbReference type="GO" id="GO:0005886">
    <property type="term" value="C:plasma membrane"/>
    <property type="evidence" value="ECO:0007669"/>
    <property type="project" value="UniProtKB-SubCell"/>
</dbReference>
<keyword evidence="8" id="KW-1185">Reference proteome</keyword>
<sequence length="456" mass="51723">MKIKWVKKNKKVKFGERIRAVNQFLFSDIWKISLAQNPKQRGGLWIRSLRIAMLAVRGFKEDNVAIRASALSFFTTIAIVPIFAMFFGIAKGFNLDKNLEAFLKSKFEGQQEVLSWIMNFSNSLLEKTMGGLLAGIGFVVLLWSVLRVFNNIELSFNAIWHLEKGRNLTRKFSDYFSLILVAPILLIASSSANVYLATTLHSISEQYVILDFVAPIFLFLLKLIPYLLVGILFTIIYVVMPNTKVNFKAALIAGIIAGTAFELVQWGYIYFQVGMSRNNAIYGSFAALPLFMVWQQTSWIIMLVGAEISFAIQNAHLYEYEYEIENVSNNDRRTLSVLLMSRIVKCHIKGDKPFTSEELSEELQMPVRMVRLLLGNLVKGNLLVETYTDDPKSRGYVPAISDESITICKIYDILDHLGVDDVILPSAEAYARICSITDEMDQKIRNSDLNVRVAEL</sequence>
<dbReference type="Gene3D" id="1.10.10.10">
    <property type="entry name" value="Winged helix-like DNA-binding domain superfamily/Winged helix DNA-binding domain"/>
    <property type="match status" value="1"/>
</dbReference>
<keyword evidence="4 6" id="KW-1133">Transmembrane helix</keyword>
<evidence type="ECO:0000313" key="7">
    <source>
        <dbReference type="EMBL" id="TCN73285.1"/>
    </source>
</evidence>
<feature type="transmembrane region" description="Helical" evidence="6">
    <location>
        <begin position="70"/>
        <end position="90"/>
    </location>
</feature>
<dbReference type="OrthoDB" id="9808671at2"/>
<evidence type="ECO:0000313" key="8">
    <source>
        <dbReference type="Proteomes" id="UP000294830"/>
    </source>
</evidence>
<organism evidence="7 8">
    <name type="scientific">Acetobacteroides hydrogenigenes</name>
    <dbReference type="NCBI Taxonomy" id="979970"/>
    <lineage>
        <taxon>Bacteria</taxon>
        <taxon>Pseudomonadati</taxon>
        <taxon>Bacteroidota</taxon>
        <taxon>Bacteroidia</taxon>
        <taxon>Bacteroidales</taxon>
        <taxon>Rikenellaceae</taxon>
        <taxon>Acetobacteroides</taxon>
    </lineage>
</organism>
<dbReference type="RefSeq" id="WP_131838054.1">
    <property type="nucleotide sequence ID" value="NZ_SLWB01000001.1"/>
</dbReference>
<name>A0A4R2F1Q5_9BACT</name>
<keyword evidence="5 6" id="KW-0472">Membrane</keyword>
<feature type="transmembrane region" description="Helical" evidence="6">
    <location>
        <begin position="281"/>
        <end position="304"/>
    </location>
</feature>
<evidence type="ECO:0000256" key="6">
    <source>
        <dbReference type="SAM" id="Phobius"/>
    </source>
</evidence>
<feature type="transmembrane region" description="Helical" evidence="6">
    <location>
        <begin position="251"/>
        <end position="269"/>
    </location>
</feature>
<dbReference type="InterPro" id="IPR036388">
    <property type="entry name" value="WH-like_DNA-bd_sf"/>
</dbReference>
<feature type="transmembrane region" description="Helical" evidence="6">
    <location>
        <begin position="216"/>
        <end position="239"/>
    </location>
</feature>
<dbReference type="Proteomes" id="UP000294830">
    <property type="component" value="Unassembled WGS sequence"/>
</dbReference>
<dbReference type="AlphaFoldDB" id="A0A4R2F1Q5"/>
<evidence type="ECO:0000256" key="3">
    <source>
        <dbReference type="ARBA" id="ARBA00022692"/>
    </source>
</evidence>
<comment type="caution">
    <text evidence="7">The sequence shown here is derived from an EMBL/GenBank/DDBJ whole genome shotgun (WGS) entry which is preliminary data.</text>
</comment>
<evidence type="ECO:0000256" key="5">
    <source>
        <dbReference type="ARBA" id="ARBA00023136"/>
    </source>
</evidence>
<dbReference type="Pfam" id="PF03631">
    <property type="entry name" value="Virul_fac_BrkB"/>
    <property type="match status" value="1"/>
</dbReference>
<gene>
    <name evidence="7" type="ORF">CLV25_101507</name>
</gene>
<dbReference type="PANTHER" id="PTHR30213">
    <property type="entry name" value="INNER MEMBRANE PROTEIN YHJD"/>
    <property type="match status" value="1"/>
</dbReference>
<protein>
    <submittedName>
        <fullName evidence="7">Membrane protein</fullName>
    </submittedName>
</protein>